<gene>
    <name evidence="1" type="ORF">FVR03_00240</name>
</gene>
<organism evidence="1 2">
    <name type="scientific">Pontibacter qinzhouensis</name>
    <dbReference type="NCBI Taxonomy" id="2603253"/>
    <lineage>
        <taxon>Bacteria</taxon>
        <taxon>Pseudomonadati</taxon>
        <taxon>Bacteroidota</taxon>
        <taxon>Cytophagia</taxon>
        <taxon>Cytophagales</taxon>
        <taxon>Hymenobacteraceae</taxon>
        <taxon>Pontibacter</taxon>
    </lineage>
</organism>
<keyword evidence="2" id="KW-1185">Reference proteome</keyword>
<dbReference type="EMBL" id="VRTY01000001">
    <property type="protein sequence ID" value="TXK52838.1"/>
    <property type="molecule type" value="Genomic_DNA"/>
</dbReference>
<dbReference type="RefSeq" id="WP_147919742.1">
    <property type="nucleotide sequence ID" value="NZ_VRTY01000001.1"/>
</dbReference>
<sequence length="116" mass="13595">MLLNTTFVIRPQRFEYRSGINPAFKFASSYSSNLHLLFILHNTTNKPEPRTFLLQQQLEERVQEFAFDSSFIFNSNKIKKLKEHVATTATDLLLFFLSTKSLWEDLFTDSITHEMA</sequence>
<reference evidence="1 2" key="1">
    <citation type="submission" date="2019-08" db="EMBL/GenBank/DDBJ databases">
        <authorList>
            <person name="Shi S."/>
        </authorList>
    </citation>
    <scope>NUCLEOTIDE SEQUENCE [LARGE SCALE GENOMIC DNA]</scope>
    <source>
        <strain evidence="1 2">GY10130</strain>
    </source>
</reference>
<dbReference type="OrthoDB" id="9788959at2"/>
<proteinExistence type="predicted"/>
<accession>A0A5C8KE82</accession>
<name>A0A5C8KE82_9BACT</name>
<evidence type="ECO:0008006" key="3">
    <source>
        <dbReference type="Google" id="ProtNLM"/>
    </source>
</evidence>
<comment type="caution">
    <text evidence="1">The sequence shown here is derived from an EMBL/GenBank/DDBJ whole genome shotgun (WGS) entry which is preliminary data.</text>
</comment>
<evidence type="ECO:0000313" key="2">
    <source>
        <dbReference type="Proteomes" id="UP000321926"/>
    </source>
</evidence>
<protein>
    <recommendedName>
        <fullName evidence="3">TIR domain-containing protein</fullName>
    </recommendedName>
</protein>
<dbReference type="Proteomes" id="UP000321926">
    <property type="component" value="Unassembled WGS sequence"/>
</dbReference>
<evidence type="ECO:0000313" key="1">
    <source>
        <dbReference type="EMBL" id="TXK52838.1"/>
    </source>
</evidence>
<dbReference type="AlphaFoldDB" id="A0A5C8KE82"/>